<dbReference type="Proteomes" id="UP001180531">
    <property type="component" value="Unassembled WGS sequence"/>
</dbReference>
<gene>
    <name evidence="3" type="ORF">RM609_29100</name>
</gene>
<feature type="chain" id="PRO_5046471563" description="Secreted protein" evidence="2">
    <location>
        <begin position="47"/>
        <end position="251"/>
    </location>
</feature>
<comment type="caution">
    <text evidence="3">The sequence shown here is derived from an EMBL/GenBank/DDBJ whole genome shotgun (WGS) entry which is preliminary data.</text>
</comment>
<feature type="region of interest" description="Disordered" evidence="1">
    <location>
        <begin position="95"/>
        <end position="115"/>
    </location>
</feature>
<feature type="signal peptide" evidence="2">
    <location>
        <begin position="1"/>
        <end position="46"/>
    </location>
</feature>
<keyword evidence="4" id="KW-1185">Reference proteome</keyword>
<evidence type="ECO:0000256" key="1">
    <source>
        <dbReference type="SAM" id="MobiDB-lite"/>
    </source>
</evidence>
<sequence length="251" mass="27288">MRVRYRKYTAVTSRGTMRRVNARRYATASAALGLAAGLFAAAPASAMGAAPSAQRSSGEVEFSVFDNGSGIPRNSSFRLADLGQHGIPDAAVKQLGAGKAPRTAGAESATLSGPDDLVGQWKDRDGWTVYMRRGYYDPVRDKGFGLTKIEQKHNLTMKAVEATTKYPRPGAAGKQKFAGYPDTWNYFTDVLHVKCSGWWIFRTCRVDKVQAVRAGVDFSAKIPMLPKGVITAYCEGVQGRCPDWVKNAINI</sequence>
<reference evidence="3" key="1">
    <citation type="submission" date="2024-05" db="EMBL/GenBank/DDBJ databases">
        <title>30 novel species of actinomycetes from the DSMZ collection.</title>
        <authorList>
            <person name="Nouioui I."/>
        </authorList>
    </citation>
    <scope>NUCLEOTIDE SEQUENCE</scope>
    <source>
        <strain evidence="3">DSM 40473</strain>
    </source>
</reference>
<organism evidence="3 4">
    <name type="scientific">Streptomyces hesseae</name>
    <dbReference type="NCBI Taxonomy" id="3075519"/>
    <lineage>
        <taxon>Bacteria</taxon>
        <taxon>Bacillati</taxon>
        <taxon>Actinomycetota</taxon>
        <taxon>Actinomycetes</taxon>
        <taxon>Kitasatosporales</taxon>
        <taxon>Streptomycetaceae</taxon>
        <taxon>Streptomyces</taxon>
    </lineage>
</organism>
<proteinExistence type="predicted"/>
<protein>
    <recommendedName>
        <fullName evidence="5">Secreted protein</fullName>
    </recommendedName>
</protein>
<evidence type="ECO:0000313" key="3">
    <source>
        <dbReference type="EMBL" id="MDT0453115.1"/>
    </source>
</evidence>
<accession>A0ABU2SW88</accession>
<dbReference type="EMBL" id="JAVRFI010000027">
    <property type="protein sequence ID" value="MDT0453115.1"/>
    <property type="molecule type" value="Genomic_DNA"/>
</dbReference>
<evidence type="ECO:0000313" key="4">
    <source>
        <dbReference type="Proteomes" id="UP001180531"/>
    </source>
</evidence>
<name>A0ABU2SW88_9ACTN</name>
<keyword evidence="2" id="KW-0732">Signal</keyword>
<dbReference type="RefSeq" id="WP_311614707.1">
    <property type="nucleotide sequence ID" value="NZ_JAVRFI010000027.1"/>
</dbReference>
<evidence type="ECO:0008006" key="5">
    <source>
        <dbReference type="Google" id="ProtNLM"/>
    </source>
</evidence>
<evidence type="ECO:0000256" key="2">
    <source>
        <dbReference type="SAM" id="SignalP"/>
    </source>
</evidence>